<dbReference type="GO" id="GO:0030313">
    <property type="term" value="C:cell envelope"/>
    <property type="evidence" value="ECO:0007669"/>
    <property type="project" value="UniProtKB-SubCell"/>
</dbReference>
<feature type="compositionally biased region" description="Basic and acidic residues" evidence="7">
    <location>
        <begin position="1"/>
        <end position="10"/>
    </location>
</feature>
<evidence type="ECO:0000313" key="9">
    <source>
        <dbReference type="EMBL" id="QKF07864.1"/>
    </source>
</evidence>
<reference evidence="10" key="1">
    <citation type="submission" date="2020-05" db="EMBL/GenBank/DDBJ databases">
        <title>Novel species in genus Nocardioides.</title>
        <authorList>
            <person name="Zhang G."/>
        </authorList>
    </citation>
    <scope>NUCLEOTIDE SEQUENCE [LARGE SCALE GENOMIC DNA]</scope>
    <source>
        <strain evidence="10">zg-1050</strain>
    </source>
</reference>
<evidence type="ECO:0000256" key="6">
    <source>
        <dbReference type="ARBA" id="ARBA00023004"/>
    </source>
</evidence>
<dbReference type="KEGG" id="bwa:HLV38_06915"/>
<feature type="region of interest" description="Disordered" evidence="7">
    <location>
        <begin position="1"/>
        <end position="31"/>
    </location>
</feature>
<accession>A0A6M8J2Z6</accession>
<evidence type="ECO:0000256" key="5">
    <source>
        <dbReference type="ARBA" id="ARBA00022982"/>
    </source>
</evidence>
<evidence type="ECO:0000256" key="2">
    <source>
        <dbReference type="ARBA" id="ARBA00022448"/>
    </source>
</evidence>
<evidence type="ECO:0000313" key="10">
    <source>
        <dbReference type="Proteomes" id="UP000503297"/>
    </source>
</evidence>
<name>A0A6M8J2Z6_9ACTN</name>
<keyword evidence="4" id="KW-0479">Metal-binding</keyword>
<dbReference type="Gene3D" id="1.10.1130.10">
    <property type="entry name" value="Flavocytochrome C3, Chain A"/>
    <property type="match status" value="1"/>
</dbReference>
<keyword evidence="3" id="KW-0349">Heme</keyword>
<dbReference type="InterPro" id="IPR036280">
    <property type="entry name" value="Multihaem_cyt_sf"/>
</dbReference>
<evidence type="ECO:0000256" key="1">
    <source>
        <dbReference type="ARBA" id="ARBA00004196"/>
    </source>
</evidence>
<keyword evidence="5" id="KW-0249">Electron transport</keyword>
<protein>
    <submittedName>
        <fullName evidence="9">Cytochrome c3 family protein</fullName>
    </submittedName>
</protein>
<sequence length="215" mass="23207">MIGSEEEGRVSDGASPQSAEGPGASPALKPKRGRKPAILGAVAAAMVVLGVAFFVWHEQPSFCNAICHTPMDPYVESYYSTDDTMLASMHMQAGKTCLDCHEPTVESQVKEAAHWLTGNYAVDAETGKLASRGGQLATQQTCLRAGCHNISLEKLKNKTAYLPLNPHDFSQHGVTDCGSCHKMHGQSVIVCSECHYQAAESVPEGWSSIPYREKR</sequence>
<comment type="subcellular location">
    <subcellularLocation>
        <location evidence="1">Cell envelope</location>
    </subcellularLocation>
</comment>
<keyword evidence="8" id="KW-0812">Transmembrane</keyword>
<keyword evidence="8" id="KW-1133">Transmembrane helix</keyword>
<dbReference type="AlphaFoldDB" id="A0A6M8J2Z6"/>
<evidence type="ECO:0000256" key="4">
    <source>
        <dbReference type="ARBA" id="ARBA00022723"/>
    </source>
</evidence>
<keyword evidence="6" id="KW-0408">Iron</keyword>
<dbReference type="InterPro" id="IPR012286">
    <property type="entry name" value="Tetrahaem_cytochrome"/>
</dbReference>
<evidence type="ECO:0000256" key="7">
    <source>
        <dbReference type="SAM" id="MobiDB-lite"/>
    </source>
</evidence>
<dbReference type="RefSeq" id="WP_172166059.1">
    <property type="nucleotide sequence ID" value="NZ_CP053716.1"/>
</dbReference>
<evidence type="ECO:0000256" key="3">
    <source>
        <dbReference type="ARBA" id="ARBA00022617"/>
    </source>
</evidence>
<gene>
    <name evidence="9" type="ORF">HLV38_06915</name>
</gene>
<keyword evidence="2" id="KW-0813">Transport</keyword>
<keyword evidence="8" id="KW-0472">Membrane</keyword>
<organism evidence="9 10">
    <name type="scientific">Berryella wangjianweii</name>
    <dbReference type="NCBI Taxonomy" id="2734634"/>
    <lineage>
        <taxon>Bacteria</taxon>
        <taxon>Bacillati</taxon>
        <taxon>Actinomycetota</taxon>
        <taxon>Coriobacteriia</taxon>
        <taxon>Eggerthellales</taxon>
        <taxon>Eggerthellaceae</taxon>
        <taxon>Berryella</taxon>
    </lineage>
</organism>
<dbReference type="EMBL" id="CP053716">
    <property type="protein sequence ID" value="QKF07864.1"/>
    <property type="molecule type" value="Genomic_DNA"/>
</dbReference>
<proteinExistence type="predicted"/>
<evidence type="ECO:0000256" key="8">
    <source>
        <dbReference type="SAM" id="Phobius"/>
    </source>
</evidence>
<keyword evidence="10" id="KW-1185">Reference proteome</keyword>
<dbReference type="SUPFAM" id="SSF48695">
    <property type="entry name" value="Multiheme cytochromes"/>
    <property type="match status" value="1"/>
</dbReference>
<dbReference type="Pfam" id="PF14537">
    <property type="entry name" value="Cytochrom_c3_2"/>
    <property type="match status" value="1"/>
</dbReference>
<feature type="transmembrane region" description="Helical" evidence="8">
    <location>
        <begin position="37"/>
        <end position="56"/>
    </location>
</feature>
<dbReference type="Proteomes" id="UP000503297">
    <property type="component" value="Chromosome"/>
</dbReference>
<dbReference type="GO" id="GO:0046872">
    <property type="term" value="F:metal ion binding"/>
    <property type="evidence" value="ECO:0007669"/>
    <property type="project" value="UniProtKB-KW"/>
</dbReference>